<accession>A0A410G645</accession>
<dbReference type="OrthoDB" id="940811at2"/>
<keyword evidence="1" id="KW-0732">Signal</keyword>
<gene>
    <name evidence="2" type="ORF">EI546_13910</name>
</gene>
<dbReference type="KEGG" id="aev:EI546_13910"/>
<keyword evidence="3" id="KW-1185">Reference proteome</keyword>
<dbReference type="EMBL" id="CP034951">
    <property type="protein sequence ID" value="QAA82747.1"/>
    <property type="molecule type" value="Genomic_DNA"/>
</dbReference>
<dbReference type="RefSeq" id="WP_128251112.1">
    <property type="nucleotide sequence ID" value="NZ_CP034951.1"/>
</dbReference>
<evidence type="ECO:0000313" key="3">
    <source>
        <dbReference type="Proteomes" id="UP000285517"/>
    </source>
</evidence>
<sequence length="317" mass="34734">MASQNNKPHYLVFFCIVFLSFTLSTSAQVGIGTTEPEAMLHVKGDYVAPVTGENTILDENFNSTTIGQYPNQIVNSRTSSCPPNAWVVTNSPYDRTGCSACTGRMLNISSDEYDCILDATAFVPFTTTGTSISISFDYKIFRGTYNNGNGRLIFLLHNEDDTTEITLQTVETNTNTSFTTTLGVVPGTNYSLRFRYTGEWDYGATVDNIKITEEAVSAPGAYAFKLEDGTQGPGYVLVSDADGNASWQPVSALRPVSNDSSGISLNTGSSEEIRKNLELLSNLKNIVREREIVLETENERIQTLQETVNSSNLKNKP</sequence>
<feature type="chain" id="PRO_5019481189" evidence="1">
    <location>
        <begin position="30"/>
        <end position="317"/>
    </location>
</feature>
<proteinExistence type="predicted"/>
<name>A0A410G645_9FLAO</name>
<feature type="signal peptide" evidence="1">
    <location>
        <begin position="1"/>
        <end position="29"/>
    </location>
</feature>
<dbReference type="Proteomes" id="UP000285517">
    <property type="component" value="Chromosome"/>
</dbReference>
<evidence type="ECO:0000313" key="2">
    <source>
        <dbReference type="EMBL" id="QAA82747.1"/>
    </source>
</evidence>
<organism evidence="2 3">
    <name type="scientific">Aequorivita ciconiae</name>
    <dbReference type="NCBI Taxonomy" id="2494375"/>
    <lineage>
        <taxon>Bacteria</taxon>
        <taxon>Pseudomonadati</taxon>
        <taxon>Bacteroidota</taxon>
        <taxon>Flavobacteriia</taxon>
        <taxon>Flavobacteriales</taxon>
        <taxon>Flavobacteriaceae</taxon>
        <taxon>Aequorivita</taxon>
    </lineage>
</organism>
<reference evidence="2 3" key="1">
    <citation type="submission" date="2019-01" db="EMBL/GenBank/DDBJ databases">
        <title>Complete genome sequencing of Aequorivita sp. H23M31.</title>
        <authorList>
            <person name="Bae J.-W."/>
        </authorList>
    </citation>
    <scope>NUCLEOTIDE SEQUENCE [LARGE SCALE GENOMIC DNA]</scope>
    <source>
        <strain evidence="2 3">H23M31</strain>
    </source>
</reference>
<evidence type="ECO:0000256" key="1">
    <source>
        <dbReference type="SAM" id="SignalP"/>
    </source>
</evidence>
<protein>
    <submittedName>
        <fullName evidence="2">Uncharacterized protein</fullName>
    </submittedName>
</protein>
<dbReference type="AlphaFoldDB" id="A0A410G645"/>